<evidence type="ECO:0000259" key="11">
    <source>
        <dbReference type="PROSITE" id="PS50240"/>
    </source>
</evidence>
<dbReference type="InterPro" id="IPR024175">
    <property type="entry name" value="Pept_S1A_C1r/C1S/mannan-bd"/>
</dbReference>
<evidence type="ECO:0000256" key="7">
    <source>
        <dbReference type="PIRSR" id="PIRSR001155-4"/>
    </source>
</evidence>
<evidence type="ECO:0000256" key="8">
    <source>
        <dbReference type="PROSITE-ProRule" id="PRU00059"/>
    </source>
</evidence>
<dbReference type="Pfam" id="PF00431">
    <property type="entry name" value="CUB"/>
    <property type="match status" value="2"/>
</dbReference>
<dbReference type="GO" id="GO:0005576">
    <property type="term" value="C:extracellular region"/>
    <property type="evidence" value="ECO:0007669"/>
    <property type="project" value="InterPro"/>
</dbReference>
<dbReference type="GO" id="GO:0046872">
    <property type="term" value="F:metal ion binding"/>
    <property type="evidence" value="ECO:0007669"/>
    <property type="project" value="UniProtKB-KW"/>
</dbReference>
<feature type="disulfide bond" evidence="6 8">
    <location>
        <begin position="95"/>
        <end position="122"/>
    </location>
</feature>
<evidence type="ECO:0000256" key="2">
    <source>
        <dbReference type="ARBA" id="ARBA00022737"/>
    </source>
</evidence>
<feature type="disulfide bond" evidence="6">
    <location>
        <begin position="433"/>
        <end position="462"/>
    </location>
</feature>
<dbReference type="GO" id="GO:0009566">
    <property type="term" value="P:fertilization"/>
    <property type="evidence" value="ECO:0007669"/>
    <property type="project" value="UniProtKB-ARBA"/>
</dbReference>
<dbReference type="InterPro" id="IPR009003">
    <property type="entry name" value="Peptidase_S1_PA"/>
</dbReference>
<evidence type="ECO:0000256" key="6">
    <source>
        <dbReference type="PIRSR" id="PIRSR001155-2"/>
    </source>
</evidence>
<dbReference type="InterPro" id="IPR001314">
    <property type="entry name" value="Peptidase_S1A"/>
</dbReference>
<keyword evidence="5 6" id="KW-1015">Disulfide bond</keyword>
<dbReference type="Proteomes" id="UP001046870">
    <property type="component" value="Chromosome 7"/>
</dbReference>
<feature type="domain" description="Peptidase S1" evidence="11">
    <location>
        <begin position="251"/>
        <end position="486"/>
    </location>
</feature>
<dbReference type="Gene3D" id="2.40.10.10">
    <property type="entry name" value="Trypsin-like serine proteases"/>
    <property type="match status" value="1"/>
</dbReference>
<feature type="binding site" evidence="7">
    <location>
        <position position="86"/>
    </location>
    <ligand>
        <name>Ca(2+)</name>
        <dbReference type="ChEBI" id="CHEBI:29108"/>
        <label>2</label>
    </ligand>
</feature>
<feature type="binding site" evidence="7">
    <location>
        <position position="152"/>
    </location>
    <ligand>
        <name>Ca(2+)</name>
        <dbReference type="ChEBI" id="CHEBI:29108"/>
        <label>3</label>
    </ligand>
</feature>
<dbReference type="AlphaFoldDB" id="A0A9D3Q1C8"/>
<dbReference type="GO" id="GO:0006508">
    <property type="term" value="P:proteolysis"/>
    <property type="evidence" value="ECO:0007669"/>
    <property type="project" value="UniProtKB-KW"/>
</dbReference>
<evidence type="ECO:0000256" key="4">
    <source>
        <dbReference type="ARBA" id="ARBA00022825"/>
    </source>
</evidence>
<feature type="domain" description="CUB" evidence="10">
    <location>
        <begin position="95"/>
        <end position="207"/>
    </location>
</feature>
<dbReference type="InterPro" id="IPR000859">
    <property type="entry name" value="CUB_dom"/>
</dbReference>
<evidence type="ECO:0000256" key="3">
    <source>
        <dbReference type="ARBA" id="ARBA00022801"/>
    </source>
</evidence>
<feature type="binding site" evidence="7">
    <location>
        <position position="192"/>
    </location>
    <ligand>
        <name>Ca(2+)</name>
        <dbReference type="ChEBI" id="CHEBI:29108"/>
        <label>3</label>
    </ligand>
</feature>
<comment type="caution">
    <text evidence="8">Lacks conserved residue(s) required for the propagation of feature annotation.</text>
</comment>
<dbReference type="Gene3D" id="2.60.120.290">
    <property type="entry name" value="Spermadhesin, CUB domain"/>
    <property type="match status" value="2"/>
</dbReference>
<dbReference type="FunFam" id="2.60.120.290:FF:000005">
    <property type="entry name" value="Procollagen C-endopeptidase enhancer 1"/>
    <property type="match status" value="1"/>
</dbReference>
<evidence type="ECO:0000256" key="5">
    <source>
        <dbReference type="ARBA" id="ARBA00023157"/>
    </source>
</evidence>
<keyword evidence="13" id="KW-1185">Reference proteome</keyword>
<sequence length="523" mass="57609">MCLWSINVPAGKSVLLEFLKFDVENDTLCNSDQLAVFAGRDRLIGKFCGHQHPSPILVSLNSVTLQFVSDFSISGTGFSVKFMAVDPHSEHASGCGTVAVLQSEGIVQSLCHPDLYGNNSDCRWVIHAPPGHVVKLAFNDFDVEPARECMYDSLTIFGDVEGKEEIATLCGRTLPPPVLSYENVMMLQFTSDGSMSHRGFHANVSFISMRDLHQEEPVEPEEKFGDEASVPPYQKRLGLSTHPLLAALSRVLGGEEAVPHSWPWQVRLSLGSKHICGGAIVRTTWVLTSAHCLYGLEREYTDLLTVIAGDHNLSTREPQEQRRTVRRITPHPHYNDSTLDNDVALLQLNTPLMFNEYVRSICLPRAGQEAPPSHLCTVSGWGSQIAGEQNKRMLQQLEVPVLGRSECESLYPGRLTPTMLCAGFPQSEGQDTCMGDSGGPLVCQSEDSSYWVYGVTSWGQGCGKFQKPGVYASVPVLKDWILQQLESSISEEGTNESEPRVEPQQADWTLNDEIFLPEASGAD</sequence>
<dbReference type="PRINTS" id="PR00722">
    <property type="entry name" value="CHYMOTRYPSIN"/>
</dbReference>
<evidence type="ECO:0000313" key="13">
    <source>
        <dbReference type="Proteomes" id="UP001046870"/>
    </source>
</evidence>
<keyword evidence="7" id="KW-0479">Metal-binding</keyword>
<feature type="region of interest" description="Disordered" evidence="9">
    <location>
        <begin position="489"/>
        <end position="523"/>
    </location>
</feature>
<keyword evidence="7" id="KW-0106">Calcium</keyword>
<gene>
    <name evidence="12" type="ORF">MATL_G00098720</name>
</gene>
<dbReference type="GO" id="GO:0004252">
    <property type="term" value="F:serine-type endopeptidase activity"/>
    <property type="evidence" value="ECO:0007669"/>
    <property type="project" value="InterPro"/>
</dbReference>
<dbReference type="PANTHER" id="PTHR24252">
    <property type="entry name" value="ACROSIN-RELATED"/>
    <property type="match status" value="1"/>
</dbReference>
<dbReference type="OrthoDB" id="6380398at2759"/>
<reference evidence="12" key="1">
    <citation type="submission" date="2021-01" db="EMBL/GenBank/DDBJ databases">
        <authorList>
            <person name="Zahm M."/>
            <person name="Roques C."/>
            <person name="Cabau C."/>
            <person name="Klopp C."/>
            <person name="Donnadieu C."/>
            <person name="Jouanno E."/>
            <person name="Lampietro C."/>
            <person name="Louis A."/>
            <person name="Herpin A."/>
            <person name="Echchiki A."/>
            <person name="Berthelot C."/>
            <person name="Parey E."/>
            <person name="Roest-Crollius H."/>
            <person name="Braasch I."/>
            <person name="Postlethwait J."/>
            <person name="Bobe J."/>
            <person name="Montfort J."/>
            <person name="Bouchez O."/>
            <person name="Begum T."/>
            <person name="Mejri S."/>
            <person name="Adams A."/>
            <person name="Chen W.-J."/>
            <person name="Guiguen Y."/>
        </authorList>
    </citation>
    <scope>NUCLEOTIDE SEQUENCE</scope>
    <source>
        <strain evidence="12">YG-15Mar2019-1</strain>
        <tissue evidence="12">Brain</tissue>
    </source>
</reference>
<dbReference type="SMART" id="SM00020">
    <property type="entry name" value="Tryp_SPc"/>
    <property type="match status" value="1"/>
</dbReference>
<dbReference type="InterPro" id="IPR035914">
    <property type="entry name" value="Sperma_CUB_dom_sf"/>
</dbReference>
<feature type="binding site" evidence="7">
    <location>
        <position position="24"/>
    </location>
    <ligand>
        <name>Ca(2+)</name>
        <dbReference type="ChEBI" id="CHEBI:29108"/>
        <label>1</label>
    </ligand>
</feature>
<dbReference type="PROSITE" id="PS01180">
    <property type="entry name" value="CUB"/>
    <property type="match status" value="2"/>
</dbReference>
<dbReference type="SMART" id="SM00042">
    <property type="entry name" value="CUB"/>
    <property type="match status" value="2"/>
</dbReference>
<dbReference type="SUPFAM" id="SSF49854">
    <property type="entry name" value="Spermadhesin, CUB domain"/>
    <property type="match status" value="2"/>
</dbReference>
<proteinExistence type="predicted"/>
<accession>A0A9D3Q1C8</accession>
<name>A0A9D3Q1C8_MEGAT</name>
<protein>
    <recommendedName>
        <fullName evidence="14">Ovochymase-2</fullName>
    </recommendedName>
</protein>
<feature type="binding site" evidence="7">
    <location>
        <position position="72"/>
    </location>
    <ligand>
        <name>Ca(2+)</name>
        <dbReference type="ChEBI" id="CHEBI:29108"/>
        <label>1</label>
    </ligand>
</feature>
<dbReference type="PROSITE" id="PS50240">
    <property type="entry name" value="TRYPSIN_DOM"/>
    <property type="match status" value="1"/>
</dbReference>
<keyword evidence="3" id="KW-0378">Hydrolase</keyword>
<feature type="disulfide bond" evidence="6">
    <location>
        <begin position="149"/>
        <end position="170"/>
    </location>
</feature>
<dbReference type="CDD" id="cd00041">
    <property type="entry name" value="CUB"/>
    <property type="match status" value="2"/>
</dbReference>
<feature type="disulfide bond" evidence="6">
    <location>
        <begin position="29"/>
        <end position="48"/>
    </location>
</feature>
<dbReference type="CDD" id="cd00190">
    <property type="entry name" value="Tryp_SPc"/>
    <property type="match status" value="1"/>
</dbReference>
<feature type="binding site" evidence="7">
    <location>
        <position position="70"/>
    </location>
    <ligand>
        <name>Ca(2+)</name>
        <dbReference type="ChEBI" id="CHEBI:29108"/>
        <label>1</label>
    </ligand>
</feature>
<evidence type="ECO:0008006" key="14">
    <source>
        <dbReference type="Google" id="ProtNLM"/>
    </source>
</evidence>
<evidence type="ECO:0000313" key="12">
    <source>
        <dbReference type="EMBL" id="KAG7473711.1"/>
    </source>
</evidence>
<feature type="binding site" evidence="7">
    <location>
        <position position="32"/>
    </location>
    <ligand>
        <name>Ca(2+)</name>
        <dbReference type="ChEBI" id="CHEBI:29108"/>
        <label>1</label>
    </ligand>
</feature>
<dbReference type="InterPro" id="IPR001254">
    <property type="entry name" value="Trypsin_dom"/>
</dbReference>
<feature type="disulfide bond" evidence="6">
    <location>
        <begin position="407"/>
        <end position="421"/>
    </location>
</feature>
<dbReference type="PIRSF" id="PIRSF001155">
    <property type="entry name" value="C1r_C1s_MASP"/>
    <property type="match status" value="1"/>
</dbReference>
<evidence type="ECO:0000259" key="10">
    <source>
        <dbReference type="PROSITE" id="PS01180"/>
    </source>
</evidence>
<dbReference type="FunFam" id="2.60.120.290:FF:000013">
    <property type="entry name" value="Membrane frizzled-related protein"/>
    <property type="match status" value="1"/>
</dbReference>
<evidence type="ECO:0000256" key="1">
    <source>
        <dbReference type="ARBA" id="ARBA00022670"/>
    </source>
</evidence>
<feature type="binding site" evidence="7">
    <location>
        <position position="194"/>
    </location>
    <ligand>
        <name>Ca(2+)</name>
        <dbReference type="ChEBI" id="CHEBI:29108"/>
        <label>3</label>
    </ligand>
</feature>
<dbReference type="FunFam" id="2.40.10.10:FF:000003">
    <property type="entry name" value="Transmembrane serine protease 3"/>
    <property type="match status" value="1"/>
</dbReference>
<dbReference type="EMBL" id="JAFDVH010000007">
    <property type="protein sequence ID" value="KAG7473711.1"/>
    <property type="molecule type" value="Genomic_DNA"/>
</dbReference>
<dbReference type="SUPFAM" id="SSF50494">
    <property type="entry name" value="Trypsin-like serine proteases"/>
    <property type="match status" value="1"/>
</dbReference>
<keyword evidence="1" id="KW-0645">Protease</keyword>
<evidence type="ECO:0000256" key="9">
    <source>
        <dbReference type="SAM" id="MobiDB-lite"/>
    </source>
</evidence>
<dbReference type="InterPro" id="IPR043504">
    <property type="entry name" value="Peptidase_S1_PA_chymotrypsin"/>
</dbReference>
<dbReference type="GO" id="GO:0006956">
    <property type="term" value="P:complement activation"/>
    <property type="evidence" value="ECO:0007669"/>
    <property type="project" value="InterPro"/>
</dbReference>
<dbReference type="InterPro" id="IPR033116">
    <property type="entry name" value="TRYPSIN_SER"/>
</dbReference>
<keyword evidence="2" id="KW-0677">Repeat</keyword>
<feature type="domain" description="CUB" evidence="10">
    <location>
        <begin position="1"/>
        <end position="85"/>
    </location>
</feature>
<keyword evidence="4" id="KW-0720">Serine protease</keyword>
<dbReference type="PROSITE" id="PS00135">
    <property type="entry name" value="TRYPSIN_SER"/>
    <property type="match status" value="1"/>
</dbReference>
<dbReference type="PANTHER" id="PTHR24252:SF18">
    <property type="entry name" value="OVOCHYMASE 1"/>
    <property type="match status" value="1"/>
</dbReference>
<comment type="caution">
    <text evidence="12">The sequence shown here is derived from an EMBL/GenBank/DDBJ whole genome shotgun (WGS) entry which is preliminary data.</text>
</comment>
<organism evidence="12 13">
    <name type="scientific">Megalops atlanticus</name>
    <name type="common">Tarpon</name>
    <name type="synonym">Clupea gigantea</name>
    <dbReference type="NCBI Taxonomy" id="7932"/>
    <lineage>
        <taxon>Eukaryota</taxon>
        <taxon>Metazoa</taxon>
        <taxon>Chordata</taxon>
        <taxon>Craniata</taxon>
        <taxon>Vertebrata</taxon>
        <taxon>Euteleostomi</taxon>
        <taxon>Actinopterygii</taxon>
        <taxon>Neopterygii</taxon>
        <taxon>Teleostei</taxon>
        <taxon>Elopiformes</taxon>
        <taxon>Megalopidae</taxon>
        <taxon>Megalops</taxon>
    </lineage>
</organism>
<feature type="binding site" evidence="7">
    <location>
        <position position="144"/>
    </location>
    <ligand>
        <name>Ca(2+)</name>
        <dbReference type="ChEBI" id="CHEBI:29108"/>
        <label>3</label>
    </ligand>
</feature>
<dbReference type="Pfam" id="PF00089">
    <property type="entry name" value="Trypsin"/>
    <property type="match status" value="1"/>
</dbReference>
<feature type="disulfide bond" description="Interchain (between heavy and light chains)" evidence="6">
    <location>
        <begin position="292"/>
        <end position="362"/>
    </location>
</feature>